<keyword evidence="7 10" id="KW-1133">Transmembrane helix</keyword>
<dbReference type="InterPro" id="IPR051327">
    <property type="entry name" value="MATE_MepA_subfamily"/>
</dbReference>
<evidence type="ECO:0000256" key="7">
    <source>
        <dbReference type="ARBA" id="ARBA00022989"/>
    </source>
</evidence>
<feature type="transmembrane region" description="Helical" evidence="10">
    <location>
        <begin position="60"/>
        <end position="82"/>
    </location>
</feature>
<evidence type="ECO:0000313" key="11">
    <source>
        <dbReference type="EMBL" id="HJF90903.1"/>
    </source>
</evidence>
<dbReference type="PIRSF" id="PIRSF006603">
    <property type="entry name" value="DinF"/>
    <property type="match status" value="1"/>
</dbReference>
<evidence type="ECO:0000256" key="4">
    <source>
        <dbReference type="ARBA" id="ARBA00022448"/>
    </source>
</evidence>
<keyword evidence="4" id="KW-0813">Transport</keyword>
<keyword evidence="5" id="KW-1003">Cell membrane</keyword>
<dbReference type="InterPro" id="IPR045070">
    <property type="entry name" value="MATE_MepA-like"/>
</dbReference>
<dbReference type="EMBL" id="DYVX01000003">
    <property type="protein sequence ID" value="HJF90903.1"/>
    <property type="molecule type" value="Genomic_DNA"/>
</dbReference>
<dbReference type="GO" id="GO:0005886">
    <property type="term" value="C:plasma membrane"/>
    <property type="evidence" value="ECO:0007669"/>
    <property type="project" value="UniProtKB-SubCell"/>
</dbReference>
<gene>
    <name evidence="11" type="ORF">K8W02_00740</name>
</gene>
<dbReference type="InterPro" id="IPR048279">
    <property type="entry name" value="MdtK-like"/>
</dbReference>
<evidence type="ECO:0000256" key="3">
    <source>
        <dbReference type="ARBA" id="ARBA00022106"/>
    </source>
</evidence>
<feature type="transmembrane region" description="Helical" evidence="10">
    <location>
        <begin position="422"/>
        <end position="442"/>
    </location>
</feature>
<evidence type="ECO:0000313" key="12">
    <source>
        <dbReference type="Proteomes" id="UP000717835"/>
    </source>
</evidence>
<feature type="transmembrane region" description="Helical" evidence="10">
    <location>
        <begin position="278"/>
        <end position="298"/>
    </location>
</feature>
<dbReference type="Proteomes" id="UP000717835">
    <property type="component" value="Unassembled WGS sequence"/>
</dbReference>
<evidence type="ECO:0000256" key="8">
    <source>
        <dbReference type="ARBA" id="ARBA00023136"/>
    </source>
</evidence>
<dbReference type="Pfam" id="PF01554">
    <property type="entry name" value="MatE"/>
    <property type="match status" value="2"/>
</dbReference>
<dbReference type="InterPro" id="IPR002528">
    <property type="entry name" value="MATE_fam"/>
</dbReference>
<dbReference type="GO" id="GO:0042910">
    <property type="term" value="F:xenobiotic transmembrane transporter activity"/>
    <property type="evidence" value="ECO:0007669"/>
    <property type="project" value="InterPro"/>
</dbReference>
<dbReference type="GO" id="GO:0046677">
    <property type="term" value="P:response to antibiotic"/>
    <property type="evidence" value="ECO:0007669"/>
    <property type="project" value="UniProtKB-KW"/>
</dbReference>
<feature type="transmembrane region" description="Helical" evidence="10">
    <location>
        <begin position="319"/>
        <end position="338"/>
    </location>
</feature>
<reference evidence="11" key="2">
    <citation type="submission" date="2021-09" db="EMBL/GenBank/DDBJ databases">
        <authorList>
            <person name="Gilroy R."/>
        </authorList>
    </citation>
    <scope>NUCLEOTIDE SEQUENCE</scope>
    <source>
        <strain evidence="11">CHK55-1828</strain>
    </source>
</reference>
<comment type="caution">
    <text evidence="11">The sequence shown here is derived from an EMBL/GenBank/DDBJ whole genome shotgun (WGS) entry which is preliminary data.</text>
</comment>
<feature type="transmembrane region" description="Helical" evidence="10">
    <location>
        <begin position="194"/>
        <end position="215"/>
    </location>
</feature>
<feature type="transmembrane region" description="Helical" evidence="10">
    <location>
        <begin position="358"/>
        <end position="385"/>
    </location>
</feature>
<feature type="transmembrane region" description="Helical" evidence="10">
    <location>
        <begin position="397"/>
        <end position="416"/>
    </location>
</feature>
<evidence type="ECO:0000256" key="9">
    <source>
        <dbReference type="ARBA" id="ARBA00023251"/>
    </source>
</evidence>
<comment type="subcellular location">
    <subcellularLocation>
        <location evidence="1">Cell membrane</location>
        <topology evidence="1">Multi-pass membrane protein</topology>
    </subcellularLocation>
</comment>
<feature type="transmembrane region" description="Helical" evidence="10">
    <location>
        <begin position="169"/>
        <end position="188"/>
    </location>
</feature>
<keyword evidence="6 10" id="KW-0812">Transmembrane</keyword>
<evidence type="ECO:0000256" key="6">
    <source>
        <dbReference type="ARBA" id="ARBA00022692"/>
    </source>
</evidence>
<dbReference type="PANTHER" id="PTHR43823:SF3">
    <property type="entry name" value="MULTIDRUG EXPORT PROTEIN MEPA"/>
    <property type="match status" value="1"/>
</dbReference>
<feature type="transmembrane region" description="Helical" evidence="10">
    <location>
        <begin position="20"/>
        <end position="40"/>
    </location>
</feature>
<sequence length="453" mass="50084">MKDSIDFGSMHIPTLFRKLLIPTVLGMVFSAIFIITDGIFVGKGIGSDALAAVNITAPLFLINTGVALMFGIGASVVASIHLSHGKPKVARINVTQAVIVSSLLLIAYAAAILGNVEQVARLLGSSERLLPLAVEYMYWFVPFLVFSALLSSGMFFVRLDGSPNYAMTCNIVAALINIFLDWLFIYVFEWGMFGAALATSLGYIFGALMILFYLLQRRHVIRLERIKLSLKSLRLTVRNVGYMMRLGLSTFLCEAAIATMMFVGNYVFIRYLGEDGVAAFSIACYFFPIIFMVYNAIAQSAQPILSYNYGAAQPERVRSAFRLALWTAVVCGVVVFLVTEFFTEQIVGMFVDTHYPAYRIAVEGLPLFAAGFVCFGVNIVSIGYFQSVERDRPAMAVTLLRGFILVLLCFWLMPAVMGVPGIWLAVPAAETLTLLFVLTIYCRGRKRKEKLEE</sequence>
<dbReference type="CDD" id="cd13143">
    <property type="entry name" value="MATE_MepA_like"/>
    <property type="match status" value="1"/>
</dbReference>
<dbReference type="AlphaFoldDB" id="A0A921HTZ8"/>
<proteinExistence type="inferred from homology"/>
<feature type="transmembrane region" description="Helical" evidence="10">
    <location>
        <begin position="94"/>
        <end position="116"/>
    </location>
</feature>
<comment type="similarity">
    <text evidence="2">Belongs to the multi antimicrobial extrusion (MATE) (TC 2.A.66.1) family. MepA subfamily.</text>
</comment>
<accession>A0A921HTZ8</accession>
<dbReference type="RefSeq" id="WP_276825614.1">
    <property type="nucleotide sequence ID" value="NZ_DYVX01000003.1"/>
</dbReference>
<keyword evidence="8 10" id="KW-0472">Membrane</keyword>
<keyword evidence="9" id="KW-0046">Antibiotic resistance</keyword>
<evidence type="ECO:0000256" key="1">
    <source>
        <dbReference type="ARBA" id="ARBA00004651"/>
    </source>
</evidence>
<reference evidence="11" key="1">
    <citation type="journal article" date="2021" name="PeerJ">
        <title>Extensive microbial diversity within the chicken gut microbiome revealed by metagenomics and culture.</title>
        <authorList>
            <person name="Gilroy R."/>
            <person name="Ravi A."/>
            <person name="Getino M."/>
            <person name="Pursley I."/>
            <person name="Horton D.L."/>
            <person name="Alikhan N.F."/>
            <person name="Baker D."/>
            <person name="Gharbi K."/>
            <person name="Hall N."/>
            <person name="Watson M."/>
            <person name="Adriaenssens E.M."/>
            <person name="Foster-Nyarko E."/>
            <person name="Jarju S."/>
            <person name="Secka A."/>
            <person name="Antonio M."/>
            <person name="Oren A."/>
            <person name="Chaudhuri R.R."/>
            <person name="La Ragione R."/>
            <person name="Hildebrand F."/>
            <person name="Pallen M.J."/>
        </authorList>
    </citation>
    <scope>NUCLEOTIDE SEQUENCE</scope>
    <source>
        <strain evidence="11">CHK55-1828</strain>
    </source>
</reference>
<evidence type="ECO:0000256" key="2">
    <source>
        <dbReference type="ARBA" id="ARBA00008417"/>
    </source>
</evidence>
<evidence type="ECO:0000256" key="10">
    <source>
        <dbReference type="SAM" id="Phobius"/>
    </source>
</evidence>
<protein>
    <recommendedName>
        <fullName evidence="3">Multidrug export protein MepA</fullName>
    </recommendedName>
</protein>
<dbReference type="GO" id="GO:0015297">
    <property type="term" value="F:antiporter activity"/>
    <property type="evidence" value="ECO:0007669"/>
    <property type="project" value="InterPro"/>
</dbReference>
<organism evidence="11 12">
    <name type="scientific">Mediterranea massiliensis</name>
    <dbReference type="NCBI Taxonomy" id="1841865"/>
    <lineage>
        <taxon>Bacteria</taxon>
        <taxon>Pseudomonadati</taxon>
        <taxon>Bacteroidota</taxon>
        <taxon>Bacteroidia</taxon>
        <taxon>Bacteroidales</taxon>
        <taxon>Bacteroidaceae</taxon>
        <taxon>Mediterranea</taxon>
    </lineage>
</organism>
<feature type="transmembrane region" description="Helical" evidence="10">
    <location>
        <begin position="136"/>
        <end position="157"/>
    </location>
</feature>
<feature type="transmembrane region" description="Helical" evidence="10">
    <location>
        <begin position="251"/>
        <end position="272"/>
    </location>
</feature>
<name>A0A921HTZ8_9BACT</name>
<dbReference type="PANTHER" id="PTHR43823">
    <property type="entry name" value="SPORULATION PROTEIN YKVU"/>
    <property type="match status" value="1"/>
</dbReference>
<evidence type="ECO:0000256" key="5">
    <source>
        <dbReference type="ARBA" id="ARBA00022475"/>
    </source>
</evidence>